<dbReference type="OrthoDB" id="8904098at2759"/>
<reference evidence="6" key="1">
    <citation type="journal article" date="2020" name="bioRxiv">
        <title>Hybrid origin of Populus tomentosa Carr. identified through genome sequencing and phylogenomic analysis.</title>
        <authorList>
            <person name="An X."/>
            <person name="Gao K."/>
            <person name="Chen Z."/>
            <person name="Li J."/>
            <person name="Yang X."/>
            <person name="Yang X."/>
            <person name="Zhou J."/>
            <person name="Guo T."/>
            <person name="Zhao T."/>
            <person name="Huang S."/>
            <person name="Miao D."/>
            <person name="Khan W.U."/>
            <person name="Rao P."/>
            <person name="Ye M."/>
            <person name="Lei B."/>
            <person name="Liao W."/>
            <person name="Wang J."/>
            <person name="Ji L."/>
            <person name="Li Y."/>
            <person name="Guo B."/>
            <person name="Mustafa N.S."/>
            <person name="Li S."/>
            <person name="Yun Q."/>
            <person name="Keller S.R."/>
            <person name="Mao J."/>
            <person name="Zhang R."/>
            <person name="Strauss S.H."/>
        </authorList>
    </citation>
    <scope>NUCLEOTIDE SEQUENCE</scope>
    <source>
        <strain evidence="6">GM15</strain>
        <tissue evidence="6">Leaf</tissue>
    </source>
</reference>
<evidence type="ECO:0000256" key="2">
    <source>
        <dbReference type="ARBA" id="ARBA00022692"/>
    </source>
</evidence>
<comment type="subcellular location">
    <subcellularLocation>
        <location evidence="1">Membrane</location>
        <topology evidence="1">Multi-pass membrane protein</topology>
    </subcellularLocation>
</comment>
<dbReference type="Proteomes" id="UP000886885">
    <property type="component" value="Chromosome 19D"/>
</dbReference>
<sequence>MDSSVEKTRLKFKQDSLSGAVEETSVDWRGRICKSKHGGMAAAVFVLGFSLSLSPPPTLPLRLQAFEMMGIAAVGNNLITYVFNDMHFPLSKSANIVTNFVGTIFLLSLLGGFLSDSYLGSFWTMLIFGFVELSGFILLSVQAHLPQLRPPSCDMVSDGVDCVEAKGYKALIFFLALYLVALGSGCLKPNIISHGADQFKKEDPKQSKKLSTYFNVAYFAFCIGELIALTVLVWVQTHSGMDVGFGVSAAAMAVGLICLISGSFSYRNKPPKGSIFTPFAQVFVAAITKRKQICPSNAQMLHGCHNNVSSHVPATSTDASNLLHTEKFRFLDKACIRVQDGSEASESTWRLCTVAQVEQVKILISVIPIFSCTIIFNTILAQLQTFSVQQGSAMNTRITKSFKIPPASLQSIPYIMLIFVVPLYETAFVPFARRITGKDSGITPLQRVGVGLFIATFSMVSAAVIERKRRTSALDYQETLSIFWIAPQFLIFGLSEMFTAVGLVEFFYKQSLEGMQSFLTAMTYCSYSFGFYLSSLLVSLVNKVTSSSSSGGWLSDNDLNKDKLDLFYWLLAVLSLINFFNYLFWSKWYSYNPSLSHDRSLGQDMESQNFNSSKRVGPENTIS</sequence>
<dbReference type="Pfam" id="PF00854">
    <property type="entry name" value="PTR2"/>
    <property type="match status" value="1"/>
</dbReference>
<keyword evidence="3 5" id="KW-1133">Transmembrane helix</keyword>
<keyword evidence="4 5" id="KW-0472">Membrane</keyword>
<dbReference type="InterPro" id="IPR000109">
    <property type="entry name" value="POT_fam"/>
</dbReference>
<evidence type="ECO:0000313" key="6">
    <source>
        <dbReference type="EMBL" id="KAG6737763.1"/>
    </source>
</evidence>
<dbReference type="EMBL" id="JAAWWB010000038">
    <property type="protein sequence ID" value="KAG6737763.1"/>
    <property type="molecule type" value="Genomic_DNA"/>
</dbReference>
<feature type="transmembrane region" description="Helical" evidence="5">
    <location>
        <begin position="37"/>
        <end position="53"/>
    </location>
</feature>
<feature type="transmembrane region" description="Helical" evidence="5">
    <location>
        <begin position="485"/>
        <end position="508"/>
    </location>
</feature>
<keyword evidence="2 5" id="KW-0812">Transmembrane</keyword>
<protein>
    <submittedName>
        <fullName evidence="6">Uncharacterized protein</fullName>
    </submittedName>
</protein>
<feature type="transmembrane region" description="Helical" evidence="5">
    <location>
        <begin position="566"/>
        <end position="585"/>
    </location>
</feature>
<feature type="transmembrane region" description="Helical" evidence="5">
    <location>
        <begin position="444"/>
        <end position="465"/>
    </location>
</feature>
<evidence type="ECO:0000256" key="1">
    <source>
        <dbReference type="ARBA" id="ARBA00004141"/>
    </source>
</evidence>
<organism evidence="6 7">
    <name type="scientific">Populus tomentosa</name>
    <name type="common">Chinese white poplar</name>
    <dbReference type="NCBI Taxonomy" id="118781"/>
    <lineage>
        <taxon>Eukaryota</taxon>
        <taxon>Viridiplantae</taxon>
        <taxon>Streptophyta</taxon>
        <taxon>Embryophyta</taxon>
        <taxon>Tracheophyta</taxon>
        <taxon>Spermatophyta</taxon>
        <taxon>Magnoliopsida</taxon>
        <taxon>eudicotyledons</taxon>
        <taxon>Gunneridae</taxon>
        <taxon>Pentapetalae</taxon>
        <taxon>rosids</taxon>
        <taxon>fabids</taxon>
        <taxon>Malpighiales</taxon>
        <taxon>Salicaceae</taxon>
        <taxon>Saliceae</taxon>
        <taxon>Populus</taxon>
    </lineage>
</organism>
<feature type="transmembrane region" description="Helical" evidence="5">
    <location>
        <begin position="412"/>
        <end position="432"/>
    </location>
</feature>
<feature type="transmembrane region" description="Helical" evidence="5">
    <location>
        <begin position="96"/>
        <end position="114"/>
    </location>
</feature>
<dbReference type="CDD" id="cd17414">
    <property type="entry name" value="MFS_NPF4"/>
    <property type="match status" value="1"/>
</dbReference>
<evidence type="ECO:0000256" key="4">
    <source>
        <dbReference type="ARBA" id="ARBA00023136"/>
    </source>
</evidence>
<feature type="transmembrane region" description="Helical" evidence="5">
    <location>
        <begin position="120"/>
        <end position="141"/>
    </location>
</feature>
<dbReference type="GO" id="GO:0022857">
    <property type="term" value="F:transmembrane transporter activity"/>
    <property type="evidence" value="ECO:0007669"/>
    <property type="project" value="InterPro"/>
</dbReference>
<feature type="transmembrane region" description="Helical" evidence="5">
    <location>
        <begin position="360"/>
        <end position="380"/>
    </location>
</feature>
<keyword evidence="7" id="KW-1185">Reference proteome</keyword>
<gene>
    <name evidence="6" type="ORF">POTOM_059293</name>
</gene>
<comment type="caution">
    <text evidence="6">The sequence shown here is derived from an EMBL/GenBank/DDBJ whole genome shotgun (WGS) entry which is preliminary data.</text>
</comment>
<evidence type="ECO:0000256" key="5">
    <source>
        <dbReference type="SAM" id="Phobius"/>
    </source>
</evidence>
<accession>A0A8X7XWQ6</accession>
<feature type="transmembrane region" description="Helical" evidence="5">
    <location>
        <begin position="216"/>
        <end position="237"/>
    </location>
</feature>
<name>A0A8X7XWQ6_POPTO</name>
<feature type="transmembrane region" description="Helical" evidence="5">
    <location>
        <begin position="243"/>
        <end position="266"/>
    </location>
</feature>
<dbReference type="PANTHER" id="PTHR11654">
    <property type="entry name" value="OLIGOPEPTIDE TRANSPORTER-RELATED"/>
    <property type="match status" value="1"/>
</dbReference>
<dbReference type="GO" id="GO:0016020">
    <property type="term" value="C:membrane"/>
    <property type="evidence" value="ECO:0007669"/>
    <property type="project" value="UniProtKB-SubCell"/>
</dbReference>
<dbReference type="AlphaFoldDB" id="A0A8X7XWQ6"/>
<evidence type="ECO:0000256" key="3">
    <source>
        <dbReference type="ARBA" id="ARBA00022989"/>
    </source>
</evidence>
<evidence type="ECO:0000313" key="7">
    <source>
        <dbReference type="Proteomes" id="UP000886885"/>
    </source>
</evidence>
<proteinExistence type="predicted"/>